<dbReference type="HOGENOM" id="CLU_069568_0_0_9"/>
<dbReference type="InterPro" id="IPR026935">
    <property type="entry name" value="BtrH_N"/>
</dbReference>
<feature type="domain" description="Butirosin biosynthesis protein H N-terminal" evidence="1">
    <location>
        <begin position="15"/>
        <end position="145"/>
    </location>
</feature>
<accession>E7GFW9</accession>
<comment type="caution">
    <text evidence="3">The sequence shown here is derived from an EMBL/GenBank/DDBJ whole genome shotgun (WGS) entry which is preliminary data.</text>
</comment>
<dbReference type="EMBL" id="ADKX01000052">
    <property type="protein sequence ID" value="EFW03015.1"/>
    <property type="molecule type" value="Genomic_DNA"/>
</dbReference>
<dbReference type="OrthoDB" id="4075615at2"/>
<dbReference type="AlphaFoldDB" id="E7GFW9"/>
<evidence type="ECO:0000259" key="1">
    <source>
        <dbReference type="Pfam" id="PF14399"/>
    </source>
</evidence>
<reference evidence="3 4" key="1">
    <citation type="submission" date="2010-12" db="EMBL/GenBank/DDBJ databases">
        <title>The Genome Sequence of Coprobacillus sp. strain 29_1.</title>
        <authorList>
            <consortium name="The Broad Institute Genome Sequencing Platform"/>
            <person name="Earl A."/>
            <person name="Ward D."/>
            <person name="Feldgarden M."/>
            <person name="Gevers D."/>
            <person name="Daigneault M."/>
            <person name="Sibley C.D."/>
            <person name="White A."/>
            <person name="Strauss J."/>
            <person name="Allen-Vercoe E."/>
            <person name="Young S.K."/>
            <person name="Zeng Q."/>
            <person name="Gargeya S."/>
            <person name="Fitzgerald M."/>
            <person name="Haas B."/>
            <person name="Abouelleil A."/>
            <person name="Alvarado L."/>
            <person name="Arachchi H.M."/>
            <person name="Berlin A."/>
            <person name="Brown A."/>
            <person name="Chapman S.B."/>
            <person name="Chen Z."/>
            <person name="Dunbar C."/>
            <person name="Freedman E."/>
            <person name="Gearin G."/>
            <person name="Gellesch M."/>
            <person name="Goldberg J."/>
            <person name="Griggs A."/>
            <person name="Gujja S."/>
            <person name="Heilman E."/>
            <person name="Heiman D."/>
            <person name="Howarth C."/>
            <person name="Larson L."/>
            <person name="Lui A."/>
            <person name="MacDonald P.J.P."/>
            <person name="Mehta T."/>
            <person name="Montmayeur A."/>
            <person name="Murphy C."/>
            <person name="Neiman D."/>
            <person name="Pearson M."/>
            <person name="Priest M."/>
            <person name="Roberts A."/>
            <person name="Saif S."/>
            <person name="Shea T."/>
            <person name="Shenoy N."/>
            <person name="Sisk P."/>
            <person name="Stolte C."/>
            <person name="Sykes S."/>
            <person name="White J."/>
            <person name="Yandava C."/>
            <person name="Nusbaum C."/>
            <person name="Birren B."/>
        </authorList>
    </citation>
    <scope>NUCLEOTIDE SEQUENCE [LARGE SCALE GENOMIC DNA]</scope>
    <source>
        <strain evidence="3 4">29_1</strain>
    </source>
</reference>
<protein>
    <recommendedName>
        <fullName evidence="5">Butirosin biosynthesis protein H N-terminal domain-containing protein</fullName>
    </recommendedName>
</protein>
<name>E7GFW9_9FIRM</name>
<keyword evidence="4" id="KW-1185">Reference proteome</keyword>
<dbReference type="InterPro" id="IPR038765">
    <property type="entry name" value="Papain-like_cys_pep_sf"/>
</dbReference>
<evidence type="ECO:0008006" key="5">
    <source>
        <dbReference type="Google" id="ProtNLM"/>
    </source>
</evidence>
<dbReference type="InterPro" id="IPR032369">
    <property type="entry name" value="DUF4872"/>
</dbReference>
<dbReference type="Gene3D" id="3.90.70.10">
    <property type="entry name" value="Cysteine proteinases"/>
    <property type="match status" value="1"/>
</dbReference>
<dbReference type="Proteomes" id="UP000003157">
    <property type="component" value="Unassembled WGS sequence"/>
</dbReference>
<dbReference type="GeneID" id="78230552"/>
<gene>
    <name evidence="3" type="ORF">HMPREF9488_03662</name>
</gene>
<dbReference type="RefSeq" id="WP_008790744.1">
    <property type="nucleotide sequence ID" value="NZ_AKCB01000001.1"/>
</dbReference>
<evidence type="ECO:0000313" key="4">
    <source>
        <dbReference type="Proteomes" id="UP000003157"/>
    </source>
</evidence>
<feature type="domain" description="DUF4872" evidence="2">
    <location>
        <begin position="169"/>
        <end position="339"/>
    </location>
</feature>
<evidence type="ECO:0000313" key="3">
    <source>
        <dbReference type="EMBL" id="EFW03015.1"/>
    </source>
</evidence>
<proteinExistence type="predicted"/>
<sequence length="349" mass="40620">MKKIIEDFIPQGGKHCITNALKQVLSYYDYPISEAMIFGIASGLSFLYLNQSISPMINGRTKVFEFEEKLAKRLHITIKCKSGKDYTRIFNMTKKMIDENHPVLIYVDMPYLHYLGMNPNSHFGGHAVVLYGYDDETREFWVSDRDNHDFPIRVPTGKINQDYHLVHYDELERARCSSHRPFPASYKYLMFDFHDYQKIDKLTIKEAILETCETMLNPPAQLLGINGIWKFSKEILKWKQFSDYKLRTAGVTNYFQISHDGGTGGGIFRQLYGEFLIEASLIVNADILNSIGQQFIDVSHQWDLLADDLWQLSLDGDVRLLKKMSQSIQDIYMIEKNLYIRLQKTVHNL</sequence>
<dbReference type="SUPFAM" id="SSF54001">
    <property type="entry name" value="Cysteine proteinases"/>
    <property type="match status" value="1"/>
</dbReference>
<evidence type="ECO:0000259" key="2">
    <source>
        <dbReference type="Pfam" id="PF16169"/>
    </source>
</evidence>
<dbReference type="eggNOG" id="COG4990">
    <property type="taxonomic scope" value="Bacteria"/>
</dbReference>
<organism evidence="3 4">
    <name type="scientific">Coprobacillus cateniformis</name>
    <dbReference type="NCBI Taxonomy" id="100884"/>
    <lineage>
        <taxon>Bacteria</taxon>
        <taxon>Bacillati</taxon>
        <taxon>Bacillota</taxon>
        <taxon>Erysipelotrichia</taxon>
        <taxon>Erysipelotrichales</taxon>
        <taxon>Coprobacillaceae</taxon>
        <taxon>Coprobacillus</taxon>
    </lineage>
</organism>
<dbReference type="STRING" id="100884.GCA_000269565_02745"/>
<dbReference type="Pfam" id="PF16169">
    <property type="entry name" value="DUF4872"/>
    <property type="match status" value="1"/>
</dbReference>
<dbReference type="Pfam" id="PF14399">
    <property type="entry name" value="BtrH_N"/>
    <property type="match status" value="1"/>
</dbReference>